<protein>
    <submittedName>
        <fullName evidence="1">Uncharacterized protein</fullName>
    </submittedName>
</protein>
<name>A0A0F9RHR9_9ZZZZ</name>
<dbReference type="AlphaFoldDB" id="A0A0F9RHR9"/>
<comment type="caution">
    <text evidence="1">The sequence shown here is derived from an EMBL/GenBank/DDBJ whole genome shotgun (WGS) entry which is preliminary data.</text>
</comment>
<reference evidence="1" key="1">
    <citation type="journal article" date="2015" name="Nature">
        <title>Complex archaea that bridge the gap between prokaryotes and eukaryotes.</title>
        <authorList>
            <person name="Spang A."/>
            <person name="Saw J.H."/>
            <person name="Jorgensen S.L."/>
            <person name="Zaremba-Niedzwiedzka K."/>
            <person name="Martijn J."/>
            <person name="Lind A.E."/>
            <person name="van Eijk R."/>
            <person name="Schleper C."/>
            <person name="Guy L."/>
            <person name="Ettema T.J."/>
        </authorList>
    </citation>
    <scope>NUCLEOTIDE SEQUENCE</scope>
</reference>
<proteinExistence type="predicted"/>
<evidence type="ECO:0000313" key="1">
    <source>
        <dbReference type="EMBL" id="KKN24576.1"/>
    </source>
</evidence>
<dbReference type="EMBL" id="LAZR01002873">
    <property type="protein sequence ID" value="KKN24576.1"/>
    <property type="molecule type" value="Genomic_DNA"/>
</dbReference>
<organism evidence="1">
    <name type="scientific">marine sediment metagenome</name>
    <dbReference type="NCBI Taxonomy" id="412755"/>
    <lineage>
        <taxon>unclassified sequences</taxon>
        <taxon>metagenomes</taxon>
        <taxon>ecological metagenomes</taxon>
    </lineage>
</organism>
<sequence>MPIVKVTILKFIIRKLPIQTKKKRKLSNHPYDEFGLKPKKVFLNKLYLYHAVCPERYKKESNGINPPVFVATQPKAAIGIVKMVHGCKNPIVLKINIKGLPIYKDLYWEYDDKQYRDEYSMFSEPFFEFVKRDMSLPLRKITENNIYYIPKRVVRERIIPFKKPNFKEQVYKIYKKHTTMKGESMFIDTLEKELNDPDTFNKLWDLSIHGHANMHLIVGRNTGKHKIYIKHNRKYTKFYFNENILII</sequence>
<accession>A0A0F9RHR9</accession>
<gene>
    <name evidence="1" type="ORF">LCGC14_0893650</name>
</gene>